<feature type="region of interest" description="Disordered" evidence="3">
    <location>
        <begin position="736"/>
        <end position="782"/>
    </location>
</feature>
<accession>A0AA41V8S9</accession>
<keyword evidence="1 2" id="KW-0694">RNA-binding</keyword>
<feature type="compositionally biased region" description="Acidic residues" evidence="3">
    <location>
        <begin position="98"/>
        <end position="113"/>
    </location>
</feature>
<dbReference type="Proteomes" id="UP001177140">
    <property type="component" value="Unassembled WGS sequence"/>
</dbReference>
<name>A0AA41V8S9_PAPNU</name>
<dbReference type="SUPFAM" id="SSF54928">
    <property type="entry name" value="RNA-binding domain, RBD"/>
    <property type="match status" value="2"/>
</dbReference>
<protein>
    <recommendedName>
        <fullName evidence="4">RRM domain-containing protein</fullName>
    </recommendedName>
</protein>
<evidence type="ECO:0000256" key="2">
    <source>
        <dbReference type="PROSITE-ProRule" id="PRU00176"/>
    </source>
</evidence>
<feature type="compositionally biased region" description="Gly residues" evidence="3">
    <location>
        <begin position="764"/>
        <end position="782"/>
    </location>
</feature>
<keyword evidence="6" id="KW-1185">Reference proteome</keyword>
<feature type="compositionally biased region" description="Basic and acidic residues" evidence="3">
    <location>
        <begin position="170"/>
        <end position="189"/>
    </location>
</feature>
<organism evidence="5 6">
    <name type="scientific">Papaver nudicaule</name>
    <name type="common">Iceland poppy</name>
    <dbReference type="NCBI Taxonomy" id="74823"/>
    <lineage>
        <taxon>Eukaryota</taxon>
        <taxon>Viridiplantae</taxon>
        <taxon>Streptophyta</taxon>
        <taxon>Embryophyta</taxon>
        <taxon>Tracheophyta</taxon>
        <taxon>Spermatophyta</taxon>
        <taxon>Magnoliopsida</taxon>
        <taxon>Ranunculales</taxon>
        <taxon>Papaveraceae</taxon>
        <taxon>Papaveroideae</taxon>
        <taxon>Papaver</taxon>
    </lineage>
</organism>
<dbReference type="SMART" id="SM00360">
    <property type="entry name" value="RRM"/>
    <property type="match status" value="3"/>
</dbReference>
<feature type="region of interest" description="Disordered" evidence="3">
    <location>
        <begin position="49"/>
        <end position="192"/>
    </location>
</feature>
<evidence type="ECO:0000313" key="5">
    <source>
        <dbReference type="EMBL" id="MCL7036752.1"/>
    </source>
</evidence>
<feature type="compositionally biased region" description="Basic and acidic residues" evidence="3">
    <location>
        <begin position="521"/>
        <end position="530"/>
    </location>
</feature>
<feature type="compositionally biased region" description="Basic and acidic residues" evidence="3">
    <location>
        <begin position="577"/>
        <end position="589"/>
    </location>
</feature>
<feature type="domain" description="RRM" evidence="4">
    <location>
        <begin position="374"/>
        <end position="456"/>
    </location>
</feature>
<feature type="compositionally biased region" description="Basic and acidic residues" evidence="3">
    <location>
        <begin position="553"/>
        <end position="569"/>
    </location>
</feature>
<dbReference type="Pfam" id="PF00076">
    <property type="entry name" value="RRM_1"/>
    <property type="match status" value="3"/>
</dbReference>
<comment type="caution">
    <text evidence="5">The sequence shown here is derived from an EMBL/GenBank/DDBJ whole genome shotgun (WGS) entry which is preliminary data.</text>
</comment>
<dbReference type="InterPro" id="IPR035979">
    <property type="entry name" value="RBD_domain_sf"/>
</dbReference>
<dbReference type="PANTHER" id="PTHR21245">
    <property type="entry name" value="HETEROGENEOUS NUCLEAR RIBONUCLEOPROTEIN"/>
    <property type="match status" value="1"/>
</dbReference>
<evidence type="ECO:0000256" key="3">
    <source>
        <dbReference type="SAM" id="MobiDB-lite"/>
    </source>
</evidence>
<feature type="compositionally biased region" description="Basic residues" evidence="3">
    <location>
        <begin position="1"/>
        <end position="11"/>
    </location>
</feature>
<dbReference type="FunFam" id="3.30.70.330:FF:000187">
    <property type="entry name" value="Heterogeneous nuclear ribonucleoprotein Q"/>
    <property type="match status" value="1"/>
</dbReference>
<feature type="compositionally biased region" description="Low complexity" evidence="3">
    <location>
        <begin position="750"/>
        <end position="763"/>
    </location>
</feature>
<evidence type="ECO:0000313" key="6">
    <source>
        <dbReference type="Proteomes" id="UP001177140"/>
    </source>
</evidence>
<feature type="compositionally biased region" description="Basic residues" evidence="3">
    <location>
        <begin position="451"/>
        <end position="464"/>
    </location>
</feature>
<dbReference type="InterPro" id="IPR012677">
    <property type="entry name" value="Nucleotide-bd_a/b_plait_sf"/>
</dbReference>
<feature type="domain" description="RRM" evidence="4">
    <location>
        <begin position="197"/>
        <end position="275"/>
    </location>
</feature>
<dbReference type="GO" id="GO:0003723">
    <property type="term" value="F:RNA binding"/>
    <property type="evidence" value="ECO:0007669"/>
    <property type="project" value="UniProtKB-UniRule"/>
</dbReference>
<dbReference type="Gene3D" id="3.30.70.330">
    <property type="match status" value="3"/>
</dbReference>
<feature type="compositionally biased region" description="Basic and acidic residues" evidence="3">
    <location>
        <begin position="613"/>
        <end position="639"/>
    </location>
</feature>
<feature type="compositionally biased region" description="Polar residues" evidence="3">
    <location>
        <begin position="642"/>
        <end position="651"/>
    </location>
</feature>
<feature type="compositionally biased region" description="Basic and acidic residues" evidence="3">
    <location>
        <begin position="492"/>
        <end position="506"/>
    </location>
</feature>
<dbReference type="EMBL" id="JAJJMA010171463">
    <property type="protein sequence ID" value="MCL7036752.1"/>
    <property type="molecule type" value="Genomic_DNA"/>
</dbReference>
<sequence length="782" mass="87288">MPPRAMKKTAGPKKTAARPVRGAAAKQKVNKEESVQIEEVKEEEMKVVETVKSEEPVPEQLPEPVLKPEVNGSADVKVEDDVKETFDEEDRGERLELEDNDAEYEPEEDVPLDYDEKGIEHEDDPEEEEAVEEEPEEGDLGEHEEGDMVVDEMEEAAEEVEGEDGEENIQEGHEHTAEGEDEEHHEVAKERRKRKEFEVFVGGLDKDATDKDLKEVFSAVGEVTEVRLMMNPQTKKNKGFAFLRFATVEQAKRAVTEMKSPVVKGKQCGVTPSQDSDTLFLGNICKTWTKEALKEKLKHYGIDNIDDLTLVEDSNSEGMNRGFAFLEFASRSDAMDAYKRLLKKEAVFGVDRIAKVAFADSFIEPDDEIMAQVKTVFVDGLPASWDEDRVKEYLKKFGSIEKIELARNMPSAKRKDFGFVSFCAHDEAVACAEGINNSEVGEGENKVKIRARLSRPHQRGRGKHPHGDSRPGRGIPYPSRAGSWIRPASRGFPERSYRGGVEDRMPPRGRGYKSPVRGRRPGMDMPERVRPLPPPVRSYTRRPIPPSYTKSSSKRDYGRRDELPPRSRIVDYGPRTPVERRPSYRDDYPPPRGSGYADDIPPRTASRTAARRGYVDECYERRFERPPPSYRDARPRDYDSVTPGSKRQYSTLEDVPPRYTDAGPRQRARLDYGEGGSASHYGEAYSDRLGRSHPGYGGSSRSSLSAQDSHGVYSSRQSLGYSGGSYGGNDVSGMYSSYGDDYISRGPDVGSSSYSSSLYSSRSLGGGSYLGGGGSSGSGSYY</sequence>
<feature type="compositionally biased region" description="Basic and acidic residues" evidence="3">
    <location>
        <begin position="76"/>
        <end position="97"/>
    </location>
</feature>
<dbReference type="AlphaFoldDB" id="A0AA41V8S9"/>
<feature type="domain" description="RRM" evidence="4">
    <location>
        <begin position="277"/>
        <end position="361"/>
    </location>
</feature>
<dbReference type="CDD" id="cd00590">
    <property type="entry name" value="RRM_SF"/>
    <property type="match status" value="3"/>
</dbReference>
<dbReference type="PROSITE" id="PS50102">
    <property type="entry name" value="RRM"/>
    <property type="match status" value="3"/>
</dbReference>
<proteinExistence type="predicted"/>
<gene>
    <name evidence="5" type="ORF">MKW94_002746</name>
</gene>
<reference evidence="5" key="1">
    <citation type="submission" date="2022-03" db="EMBL/GenBank/DDBJ databases">
        <title>A functionally conserved STORR gene fusion in Papaver species that diverged 16.8 million years ago.</title>
        <authorList>
            <person name="Catania T."/>
        </authorList>
    </citation>
    <scope>NUCLEOTIDE SEQUENCE</scope>
    <source>
        <strain evidence="5">S-191538</strain>
    </source>
</reference>
<evidence type="ECO:0000256" key="1">
    <source>
        <dbReference type="ARBA" id="ARBA00022884"/>
    </source>
</evidence>
<dbReference type="FunFam" id="3.30.70.330:FF:000806">
    <property type="entry name" value="Heterogeneous nuclear ribonucleoprotein Q isoform A"/>
    <property type="match status" value="1"/>
</dbReference>
<feature type="compositionally biased region" description="Low complexity" evidence="3">
    <location>
        <begin position="603"/>
        <end position="612"/>
    </location>
</feature>
<dbReference type="InterPro" id="IPR000504">
    <property type="entry name" value="RRM_dom"/>
</dbReference>
<feature type="compositionally biased region" description="Low complexity" evidence="3">
    <location>
        <begin position="58"/>
        <end position="70"/>
    </location>
</feature>
<feature type="compositionally biased region" description="Acidic residues" evidence="3">
    <location>
        <begin position="121"/>
        <end position="169"/>
    </location>
</feature>
<feature type="region of interest" description="Disordered" evidence="3">
    <location>
        <begin position="1"/>
        <end position="31"/>
    </location>
</feature>
<evidence type="ECO:0000259" key="4">
    <source>
        <dbReference type="PROSITE" id="PS50102"/>
    </source>
</evidence>
<feature type="compositionally biased region" description="Polar residues" evidence="3">
    <location>
        <begin position="699"/>
        <end position="708"/>
    </location>
</feature>
<feature type="region of interest" description="Disordered" evidence="3">
    <location>
        <begin position="451"/>
        <end position="723"/>
    </location>
</feature>